<dbReference type="Pfam" id="PF07103">
    <property type="entry name" value="DUF1365"/>
    <property type="match status" value="1"/>
</dbReference>
<dbReference type="STRING" id="1176198.SAMN05444716_101475"/>
<gene>
    <name evidence="2" type="ORF">SAMN05444716_101475</name>
</gene>
<accession>A0A1I6PG03</accession>
<dbReference type="InterPro" id="IPR010775">
    <property type="entry name" value="DUF1365"/>
</dbReference>
<dbReference type="CDD" id="cd02440">
    <property type="entry name" value="AdoMet_MTases"/>
    <property type="match status" value="1"/>
</dbReference>
<organism evidence="2 3">
    <name type="scientific">Streptomyces harbinensis</name>
    <dbReference type="NCBI Taxonomy" id="1176198"/>
    <lineage>
        <taxon>Bacteria</taxon>
        <taxon>Bacillati</taxon>
        <taxon>Actinomycetota</taxon>
        <taxon>Actinomycetes</taxon>
        <taxon>Kitasatosporales</taxon>
        <taxon>Streptomycetaceae</taxon>
        <taxon>Streptomyces</taxon>
    </lineage>
</organism>
<dbReference type="Pfam" id="PF02353">
    <property type="entry name" value="CMAS"/>
    <property type="match status" value="1"/>
</dbReference>
<protein>
    <submittedName>
        <fullName evidence="2">Cyclopropane fatty-acyl-phospholipid synthase</fullName>
    </submittedName>
</protein>
<dbReference type="EMBL" id="FPAB01000001">
    <property type="protein sequence ID" value="SFS39038.1"/>
    <property type="molecule type" value="Genomic_DNA"/>
</dbReference>
<name>A0A1I6PG03_9ACTN</name>
<evidence type="ECO:0000256" key="1">
    <source>
        <dbReference type="SAM" id="MobiDB-lite"/>
    </source>
</evidence>
<dbReference type="Gene3D" id="3.40.50.150">
    <property type="entry name" value="Vaccinia Virus protein VP39"/>
    <property type="match status" value="1"/>
</dbReference>
<reference evidence="3" key="1">
    <citation type="submission" date="2016-10" db="EMBL/GenBank/DDBJ databases">
        <authorList>
            <person name="Varghese N."/>
            <person name="Submissions S."/>
        </authorList>
    </citation>
    <scope>NUCLEOTIDE SEQUENCE [LARGE SCALE GENOMIC DNA]</scope>
    <source>
        <strain evidence="3">CGMCC 4.7047</strain>
    </source>
</reference>
<dbReference type="SUPFAM" id="SSF53335">
    <property type="entry name" value="S-adenosyl-L-methionine-dependent methyltransferases"/>
    <property type="match status" value="1"/>
</dbReference>
<dbReference type="PANTHER" id="PTHR43667">
    <property type="entry name" value="CYCLOPROPANE-FATTY-ACYL-PHOSPHOLIPID SYNTHASE"/>
    <property type="match status" value="1"/>
</dbReference>
<dbReference type="InterPro" id="IPR029063">
    <property type="entry name" value="SAM-dependent_MTases_sf"/>
</dbReference>
<evidence type="ECO:0000313" key="3">
    <source>
        <dbReference type="Proteomes" id="UP000198873"/>
    </source>
</evidence>
<dbReference type="PANTHER" id="PTHR43667:SF2">
    <property type="entry name" value="FATTY ACID C-METHYL TRANSFERASE"/>
    <property type="match status" value="1"/>
</dbReference>
<dbReference type="Proteomes" id="UP000198873">
    <property type="component" value="Unassembled WGS sequence"/>
</dbReference>
<keyword evidence="3" id="KW-1185">Reference proteome</keyword>
<proteinExistence type="predicted"/>
<feature type="compositionally biased region" description="Low complexity" evidence="1">
    <location>
        <begin position="252"/>
        <end position="265"/>
    </location>
</feature>
<dbReference type="AlphaFoldDB" id="A0A1I6PG03"/>
<dbReference type="InterPro" id="IPR050723">
    <property type="entry name" value="CFA/CMAS"/>
</dbReference>
<sequence>MSRSGQPTAPRAVPALYRCEITHLRRSPLRHRVRHRTYLWLIDPAAPPRLPRALRPLARFDPRDHFDGTAPTLAAGLERFLRSRLESPPDGPVLMLTHARVLGYVFNPLTLYWCHHRDGSPGCVVAEVHNTYGKRHLYLLQPDATGAAHTAKDFPVSPFFPVAGGYRMRLPLPGERLRLTVTLEQPGQRPFTAAVTGTRSTAGPLPLLRAAARHPLSTLAVSAAIRAHGIALYLRGLPVRRHEPPAAPPPAAATAPLPSSAQSPAKQRTMRQITPPRPLPADPARWEGVATVPAASRPRTALTERLVRRAVARMPLRVVTPAGPLPGPGGPRIDLHDPDAFYRRLGTGGTIGFGESYLAGEWDAPDLVAALTVLAGHTGTLVPAPLQRLRRLWAPRQPATQHNAPDAARENIRRHYDLSNDLFALFLDDTLTYSAALFRSLPARREHLADAQHRKIDRLLDLADVGPGTRLLEIGTGWGELALRAARRGARVDTLTLSAAQRDLAEQRIREAGAADRVTVRLQDYRELADGPAGRYDAVVSVEMIEAVGVRGWPGYFRTLDRVLAPGGRIALQAITMPHERMLASHTTHTWIQKYVFPGGQLPSTRAIAEAVARHTSLRVTRREPYGPHYAETLRLWRERFTEQAAAVTGLGFDATFRRMWTFYLAYCEAGFRSGYLDVQQLLLTKGTPA</sequence>
<evidence type="ECO:0000313" key="2">
    <source>
        <dbReference type="EMBL" id="SFS39038.1"/>
    </source>
</evidence>
<feature type="region of interest" description="Disordered" evidence="1">
    <location>
        <begin position="243"/>
        <end position="284"/>
    </location>
</feature>